<dbReference type="AlphaFoldDB" id="A7GST5"/>
<dbReference type="GO" id="GO:0003677">
    <property type="term" value="F:DNA binding"/>
    <property type="evidence" value="ECO:0007669"/>
    <property type="project" value="InterPro"/>
</dbReference>
<reference evidence="2 3" key="1">
    <citation type="journal article" date="2008" name="Chem. Biol. Interact.">
        <title>Extending the Bacillus cereus group genomics to putative food-borne pathogens of different toxicity.</title>
        <authorList>
            <person name="Lapidus A."/>
            <person name="Goltsman E."/>
            <person name="Auger S."/>
            <person name="Galleron N."/>
            <person name="Segurens B."/>
            <person name="Dossat C."/>
            <person name="Land M.L."/>
            <person name="Broussolle V."/>
            <person name="Brillard J."/>
            <person name="Guinebretiere M.H."/>
            <person name="Sanchis V."/>
            <person name="Nguen-The C."/>
            <person name="Lereclus D."/>
            <person name="Richardson P."/>
            <person name="Wincker P."/>
            <person name="Weissenbach J."/>
            <person name="Ehrlich S.D."/>
            <person name="Sorokin A."/>
        </authorList>
    </citation>
    <scope>NUCLEOTIDE SEQUENCE [LARGE SCALE GENOMIC DNA]</scope>
    <source>
        <strain evidence="3">DSM 22905 / CIP 110041 / 391-98 / NVH 391-98</strain>
    </source>
</reference>
<keyword evidence="3" id="KW-1185">Reference proteome</keyword>
<dbReference type="OrthoDB" id="2899891at2"/>
<dbReference type="RefSeq" id="WP_012095421.1">
    <property type="nucleotide sequence ID" value="NC_009674.1"/>
</dbReference>
<dbReference type="Proteomes" id="UP000002300">
    <property type="component" value="Chromosome"/>
</dbReference>
<accession>A7GST5</accession>
<dbReference type="InterPro" id="IPR010982">
    <property type="entry name" value="Lambda_DNA-bd_dom_sf"/>
</dbReference>
<dbReference type="CDD" id="cd00093">
    <property type="entry name" value="HTH_XRE"/>
    <property type="match status" value="1"/>
</dbReference>
<dbReference type="eggNOG" id="COG3655">
    <property type="taxonomic scope" value="Bacteria"/>
</dbReference>
<gene>
    <name evidence="2" type="ordered locus">Bcer98_2963</name>
</gene>
<dbReference type="SMART" id="SM00530">
    <property type="entry name" value="HTH_XRE"/>
    <property type="match status" value="1"/>
</dbReference>
<evidence type="ECO:0000259" key="1">
    <source>
        <dbReference type="PROSITE" id="PS50943"/>
    </source>
</evidence>
<dbReference type="KEGG" id="bcy:Bcer98_2963"/>
<sequence>MIVCGFKKILKDKRLSITKVSKDTGLSRVTLTALANGTSKGIRFDTLNKLTQYLNVNVDELITHIQENKHEEEHEINLPIEIVTAVSTLKRMSEQETDKCKKLDIDYVITILTNKPYGSMPF</sequence>
<name>A7GST5_BACCN</name>
<evidence type="ECO:0000313" key="3">
    <source>
        <dbReference type="Proteomes" id="UP000002300"/>
    </source>
</evidence>
<dbReference type="EMBL" id="CP000764">
    <property type="protein sequence ID" value="ABS23193.1"/>
    <property type="molecule type" value="Genomic_DNA"/>
</dbReference>
<dbReference type="InterPro" id="IPR001387">
    <property type="entry name" value="Cro/C1-type_HTH"/>
</dbReference>
<evidence type="ECO:0000313" key="2">
    <source>
        <dbReference type="EMBL" id="ABS23193.1"/>
    </source>
</evidence>
<dbReference type="GeneID" id="33898215"/>
<organism evidence="2 3">
    <name type="scientific">Bacillus cytotoxicus (strain DSM 22905 / CIP 110041 / 391-98 / NVH 391-98)</name>
    <dbReference type="NCBI Taxonomy" id="315749"/>
    <lineage>
        <taxon>Bacteria</taxon>
        <taxon>Bacillati</taxon>
        <taxon>Bacillota</taxon>
        <taxon>Bacilli</taxon>
        <taxon>Bacillales</taxon>
        <taxon>Bacillaceae</taxon>
        <taxon>Bacillus</taxon>
        <taxon>Bacillus cereus group</taxon>
    </lineage>
</organism>
<dbReference type="PROSITE" id="PS50943">
    <property type="entry name" value="HTH_CROC1"/>
    <property type="match status" value="1"/>
</dbReference>
<feature type="domain" description="HTH cro/C1-type" evidence="1">
    <location>
        <begin position="6"/>
        <end position="61"/>
    </location>
</feature>
<dbReference type="HOGENOM" id="CLU_2091805_0_0_9"/>
<dbReference type="SUPFAM" id="SSF47413">
    <property type="entry name" value="lambda repressor-like DNA-binding domains"/>
    <property type="match status" value="1"/>
</dbReference>
<dbReference type="Pfam" id="PF13443">
    <property type="entry name" value="HTH_26"/>
    <property type="match status" value="1"/>
</dbReference>
<proteinExistence type="predicted"/>
<dbReference type="STRING" id="315749.Bcer98_2963"/>
<dbReference type="Gene3D" id="1.10.260.40">
    <property type="entry name" value="lambda repressor-like DNA-binding domains"/>
    <property type="match status" value="1"/>
</dbReference>
<protein>
    <submittedName>
        <fullName evidence="2">Transcriptional regulator, XRE family</fullName>
    </submittedName>
</protein>